<dbReference type="PANTHER" id="PTHR13887:SF54">
    <property type="entry name" value="DSBA FAMILY PROTEIN"/>
    <property type="match status" value="1"/>
</dbReference>
<dbReference type="InterPro" id="IPR036249">
    <property type="entry name" value="Thioredoxin-like_sf"/>
</dbReference>
<dbReference type="GO" id="GO:0016491">
    <property type="term" value="F:oxidoreductase activity"/>
    <property type="evidence" value="ECO:0007669"/>
    <property type="project" value="InterPro"/>
</dbReference>
<reference evidence="3" key="1">
    <citation type="submission" date="2018-08" db="EMBL/GenBank/DDBJ databases">
        <authorList>
            <person name="Liu Z.-W."/>
            <person name="Du Z.-J."/>
        </authorList>
    </citation>
    <scope>NUCLEOTIDE SEQUENCE [LARGE SCALE GENOMIC DNA]</scope>
    <source>
        <strain evidence="3">H4X</strain>
    </source>
</reference>
<gene>
    <name evidence="2" type="ORF">DXT99_16460</name>
</gene>
<proteinExistence type="predicted"/>
<organism evidence="2 3">
    <name type="scientific">Pontibacter diazotrophicus</name>
    <dbReference type="NCBI Taxonomy" id="1400979"/>
    <lineage>
        <taxon>Bacteria</taxon>
        <taxon>Pseudomonadati</taxon>
        <taxon>Bacteroidota</taxon>
        <taxon>Cytophagia</taxon>
        <taxon>Cytophagales</taxon>
        <taxon>Hymenobacteraceae</taxon>
        <taxon>Pontibacter</taxon>
    </lineage>
</organism>
<dbReference type="RefSeq" id="WP_115566667.1">
    <property type="nucleotide sequence ID" value="NZ_QRGR01000018.1"/>
</dbReference>
<dbReference type="EMBL" id="QRGR01000018">
    <property type="protein sequence ID" value="RDV14156.1"/>
    <property type="molecule type" value="Genomic_DNA"/>
</dbReference>
<dbReference type="OrthoDB" id="9813770at2"/>
<sequence length="216" mass="24476">MKKSTLLYIQDALCGWCYGMSPVIQQLYKEHQQDYNFVVLSGGMIRGSNVKPISGMADYIRQASKQLEEVTGVKQTQAYHEKILDKGTYITNSEPPAIALLVLKEQFPEKQVPLAAAIQNLHFVEGKDLNEVETYLPVVRQFGASEEKFKKKFTDKDYADLARQEFDLVEKWGISGFPAVVCEAGEKLYLVAQGYQHYDQLAETLARIQQEAAEEK</sequence>
<evidence type="ECO:0000313" key="3">
    <source>
        <dbReference type="Proteomes" id="UP000256708"/>
    </source>
</evidence>
<name>A0A3D8LA14_9BACT</name>
<protein>
    <submittedName>
        <fullName evidence="2">DsbA family protein</fullName>
    </submittedName>
</protein>
<dbReference type="Proteomes" id="UP000256708">
    <property type="component" value="Unassembled WGS sequence"/>
</dbReference>
<dbReference type="PANTHER" id="PTHR13887">
    <property type="entry name" value="GLUTATHIONE S-TRANSFERASE KAPPA"/>
    <property type="match status" value="1"/>
</dbReference>
<feature type="domain" description="DSBA-like thioredoxin" evidence="1">
    <location>
        <begin position="11"/>
        <end position="205"/>
    </location>
</feature>
<dbReference type="SUPFAM" id="SSF52833">
    <property type="entry name" value="Thioredoxin-like"/>
    <property type="match status" value="1"/>
</dbReference>
<evidence type="ECO:0000313" key="2">
    <source>
        <dbReference type="EMBL" id="RDV14156.1"/>
    </source>
</evidence>
<dbReference type="Gene3D" id="1.10.472.60">
    <property type="entry name" value="putative protein disulfide isomerase domain"/>
    <property type="match status" value="1"/>
</dbReference>
<dbReference type="InterPro" id="IPR001853">
    <property type="entry name" value="DSBA-like_thioredoxin_dom"/>
</dbReference>
<keyword evidence="3" id="KW-1185">Reference proteome</keyword>
<dbReference type="CDD" id="cd03025">
    <property type="entry name" value="DsbA_FrnE_like"/>
    <property type="match status" value="1"/>
</dbReference>
<comment type="caution">
    <text evidence="2">The sequence shown here is derived from an EMBL/GenBank/DDBJ whole genome shotgun (WGS) entry which is preliminary data.</text>
</comment>
<accession>A0A3D8LA14</accession>
<dbReference type="AlphaFoldDB" id="A0A3D8LA14"/>
<dbReference type="Gene3D" id="3.40.30.10">
    <property type="entry name" value="Glutaredoxin"/>
    <property type="match status" value="1"/>
</dbReference>
<evidence type="ECO:0000259" key="1">
    <source>
        <dbReference type="Pfam" id="PF01323"/>
    </source>
</evidence>
<dbReference type="Pfam" id="PF01323">
    <property type="entry name" value="DSBA"/>
    <property type="match status" value="1"/>
</dbReference>